<dbReference type="GO" id="GO:0004309">
    <property type="term" value="F:exopolyphosphatase activity"/>
    <property type="evidence" value="ECO:0007669"/>
    <property type="project" value="UniProtKB-EC"/>
</dbReference>
<dbReference type="InterPro" id="IPR043129">
    <property type="entry name" value="ATPase_NBD"/>
</dbReference>
<name>A0A840UDP3_9FIRM</name>
<evidence type="ECO:0000313" key="4">
    <source>
        <dbReference type="Proteomes" id="UP000559117"/>
    </source>
</evidence>
<gene>
    <name evidence="3" type="ORF">HNR32_000340</name>
</gene>
<evidence type="ECO:0000313" key="3">
    <source>
        <dbReference type="EMBL" id="MBB5335226.1"/>
    </source>
</evidence>
<dbReference type="Pfam" id="PF02541">
    <property type="entry name" value="Ppx-GppA"/>
    <property type="match status" value="1"/>
</dbReference>
<dbReference type="InterPro" id="IPR050273">
    <property type="entry name" value="GppA/Ppx_hydrolase"/>
</dbReference>
<sequence length="304" mass="33868">MLYAIIDIGSSTIRMAIYNIAYGKMEMLMKKKHTVGLAAYVKDDIMQQQGIDKTCDILNEFRDLLADFKITNVSAFTTAAIRNVKNQAEVIEQIQKRTTIDVCVISGEEEAEFDFIGVVRTVGVDTGIIIDVGGGSTELIYYKDAAIVKKTSIPVGALSLYTKYAEDFLPSSAEIFDMQAEIKQLLKEQLQDFPAGDKLYVCAIGGTAKSARLLYNELFLRPDENMTMQTDKMTDIINKYKRDNPLSESLAISLLKTAPDRLKTIIPGMVIVDEVCSYFAASEITYSDTGMREGFIYKQIIGEN</sequence>
<evidence type="ECO:0000256" key="1">
    <source>
        <dbReference type="ARBA" id="ARBA00007125"/>
    </source>
</evidence>
<dbReference type="CDD" id="cd24052">
    <property type="entry name" value="ASKHA_NBD_HpPPX-GppA-like"/>
    <property type="match status" value="1"/>
</dbReference>
<dbReference type="EC" id="3.6.1.11" evidence="3"/>
<dbReference type="Proteomes" id="UP000559117">
    <property type="component" value="Unassembled WGS sequence"/>
</dbReference>
<dbReference type="EC" id="3.6.1.40" evidence="3"/>
<dbReference type="GO" id="GO:0006357">
    <property type="term" value="P:regulation of transcription by RNA polymerase II"/>
    <property type="evidence" value="ECO:0007669"/>
    <property type="project" value="TreeGrafter"/>
</dbReference>
<dbReference type="InterPro" id="IPR003695">
    <property type="entry name" value="Ppx_GppA_N"/>
</dbReference>
<comment type="similarity">
    <text evidence="1">Belongs to the GppA/Ppx family.</text>
</comment>
<protein>
    <submittedName>
        <fullName evidence="3">Exopolyphosphatase/guanosine-5'-triphosphate, 3'-diphosphate pyrophosphatase</fullName>
        <ecNumber evidence="3">3.6.1.11</ecNumber>
        <ecNumber evidence="3">3.6.1.40</ecNumber>
    </submittedName>
</protein>
<reference evidence="3 4" key="1">
    <citation type="submission" date="2020-08" db="EMBL/GenBank/DDBJ databases">
        <title>Genomic Encyclopedia of Type Strains, Phase IV (KMG-IV): sequencing the most valuable type-strain genomes for metagenomic binning, comparative biology and taxonomic classification.</title>
        <authorList>
            <person name="Goeker M."/>
        </authorList>
    </citation>
    <scope>NUCLEOTIDE SEQUENCE [LARGE SCALE GENOMIC DNA]</scope>
    <source>
        <strain evidence="3 4">DSM 24661</strain>
    </source>
</reference>
<evidence type="ECO:0000259" key="2">
    <source>
        <dbReference type="Pfam" id="PF02541"/>
    </source>
</evidence>
<dbReference type="AlphaFoldDB" id="A0A840UDP3"/>
<organism evidence="3 4">
    <name type="scientific">Pectinatus brassicae</name>
    <dbReference type="NCBI Taxonomy" id="862415"/>
    <lineage>
        <taxon>Bacteria</taxon>
        <taxon>Bacillati</taxon>
        <taxon>Bacillota</taxon>
        <taxon>Negativicutes</taxon>
        <taxon>Selenomonadales</taxon>
        <taxon>Selenomonadaceae</taxon>
        <taxon>Pectinatus</taxon>
    </lineage>
</organism>
<keyword evidence="3" id="KW-0378">Hydrolase</keyword>
<dbReference type="EMBL" id="JACHFH010000002">
    <property type="protein sequence ID" value="MBB5335226.1"/>
    <property type="molecule type" value="Genomic_DNA"/>
</dbReference>
<dbReference type="SUPFAM" id="SSF53067">
    <property type="entry name" value="Actin-like ATPase domain"/>
    <property type="match status" value="2"/>
</dbReference>
<keyword evidence="4" id="KW-1185">Reference proteome</keyword>
<dbReference type="PANTHER" id="PTHR30005">
    <property type="entry name" value="EXOPOLYPHOSPHATASE"/>
    <property type="match status" value="1"/>
</dbReference>
<comment type="caution">
    <text evidence="3">The sequence shown here is derived from an EMBL/GenBank/DDBJ whole genome shotgun (WGS) entry which is preliminary data.</text>
</comment>
<dbReference type="Gene3D" id="3.30.420.150">
    <property type="entry name" value="Exopolyphosphatase. Domain 2"/>
    <property type="match status" value="1"/>
</dbReference>
<accession>A0A840UDP3</accession>
<proteinExistence type="inferred from homology"/>
<dbReference type="RefSeq" id="WP_183859039.1">
    <property type="nucleotide sequence ID" value="NZ_JACHFH010000002.1"/>
</dbReference>
<dbReference type="GO" id="GO:0008894">
    <property type="term" value="F:guanosine-5'-triphosphate,3'-diphosphate diphosphatase activity"/>
    <property type="evidence" value="ECO:0007669"/>
    <property type="project" value="UniProtKB-EC"/>
</dbReference>
<feature type="domain" description="Ppx/GppA phosphatase N-terminal" evidence="2">
    <location>
        <begin position="17"/>
        <end position="299"/>
    </location>
</feature>
<dbReference type="Gene3D" id="3.30.420.40">
    <property type="match status" value="1"/>
</dbReference>
<dbReference type="PANTHER" id="PTHR30005:SF0">
    <property type="entry name" value="RETROGRADE REGULATION PROTEIN 2"/>
    <property type="match status" value="1"/>
</dbReference>